<feature type="domain" description="Spore germination GerAC-like C-terminal" evidence="8">
    <location>
        <begin position="252"/>
        <end position="413"/>
    </location>
</feature>
<dbReference type="RefSeq" id="WP_004094600.1">
    <property type="nucleotide sequence ID" value="NZ_AFGF01000060.1"/>
</dbReference>
<evidence type="ECO:0000256" key="4">
    <source>
        <dbReference type="ARBA" id="ARBA00022729"/>
    </source>
</evidence>
<reference evidence="10 11" key="1">
    <citation type="journal article" date="2011" name="EMBO J.">
        <title>Structural diversity of bacterial flagellar motors.</title>
        <authorList>
            <person name="Chen S."/>
            <person name="Beeby M."/>
            <person name="Murphy G.E."/>
            <person name="Leadbetter J.R."/>
            <person name="Hendrixson D.R."/>
            <person name="Briegel A."/>
            <person name="Li Z."/>
            <person name="Shi J."/>
            <person name="Tocheva E.I."/>
            <person name="Muller A."/>
            <person name="Dobro M.J."/>
            <person name="Jensen G.J."/>
        </authorList>
    </citation>
    <scope>NUCLEOTIDE SEQUENCE [LARGE SCALE GENOMIC DNA]</scope>
    <source>
        <strain evidence="10 11">DSM 6540</strain>
    </source>
</reference>
<evidence type="ECO:0000313" key="11">
    <source>
        <dbReference type="Proteomes" id="UP000003240"/>
    </source>
</evidence>
<accession>F7NHY5</accession>
<keyword evidence="11" id="KW-1185">Reference proteome</keyword>
<evidence type="ECO:0000256" key="5">
    <source>
        <dbReference type="ARBA" id="ARBA00023136"/>
    </source>
</evidence>
<evidence type="ECO:0000256" key="6">
    <source>
        <dbReference type="ARBA" id="ARBA00023139"/>
    </source>
</evidence>
<feature type="domain" description="Spore germination protein N-terminal" evidence="9">
    <location>
        <begin position="29"/>
        <end position="209"/>
    </location>
</feature>
<dbReference type="InterPro" id="IPR046953">
    <property type="entry name" value="Spore_GerAC-like_C"/>
</dbReference>
<keyword evidence="4" id="KW-0732">Signal</keyword>
<dbReference type="eggNOG" id="ENOG502Z849">
    <property type="taxonomic scope" value="Bacteria"/>
</dbReference>
<comment type="subcellular location">
    <subcellularLocation>
        <location evidence="1">Membrane</location>
        <topology evidence="1">Lipid-anchor</topology>
    </subcellularLocation>
</comment>
<keyword evidence="6" id="KW-0564">Palmitate</keyword>
<evidence type="ECO:0000256" key="3">
    <source>
        <dbReference type="ARBA" id="ARBA00022544"/>
    </source>
</evidence>
<dbReference type="PANTHER" id="PTHR35789:SF1">
    <property type="entry name" value="SPORE GERMINATION PROTEIN B3"/>
    <property type="match status" value="1"/>
</dbReference>
<name>F7NHY5_9FIRM</name>
<keyword evidence="7" id="KW-0449">Lipoprotein</keyword>
<dbReference type="STRING" id="1009370.ALO_08415"/>
<evidence type="ECO:0000256" key="7">
    <source>
        <dbReference type="ARBA" id="ARBA00023288"/>
    </source>
</evidence>
<evidence type="ECO:0000313" key="10">
    <source>
        <dbReference type="EMBL" id="EGO64364.1"/>
    </source>
</evidence>
<dbReference type="InterPro" id="IPR008844">
    <property type="entry name" value="Spore_GerAC-like"/>
</dbReference>
<dbReference type="EMBL" id="AFGF01000060">
    <property type="protein sequence ID" value="EGO64364.1"/>
    <property type="molecule type" value="Genomic_DNA"/>
</dbReference>
<proteinExistence type="inferred from homology"/>
<dbReference type="Pfam" id="PF25198">
    <property type="entry name" value="Spore_GerAC_N"/>
    <property type="match status" value="1"/>
</dbReference>
<dbReference type="GO" id="GO:0016020">
    <property type="term" value="C:membrane"/>
    <property type="evidence" value="ECO:0007669"/>
    <property type="project" value="UniProtKB-SubCell"/>
</dbReference>
<dbReference type="AlphaFoldDB" id="F7NHY5"/>
<dbReference type="InterPro" id="IPR057336">
    <property type="entry name" value="GerAC_N"/>
</dbReference>
<dbReference type="Proteomes" id="UP000003240">
    <property type="component" value="Unassembled WGS sequence"/>
</dbReference>
<protein>
    <submittedName>
        <fullName evidence="10">Germination protein, Ger(X)C family</fullName>
    </submittedName>
</protein>
<comment type="similarity">
    <text evidence="2">Belongs to the GerABKC lipoprotein family.</text>
</comment>
<dbReference type="PANTHER" id="PTHR35789">
    <property type="entry name" value="SPORE GERMINATION PROTEIN B3"/>
    <property type="match status" value="1"/>
</dbReference>
<dbReference type="NCBIfam" id="TIGR02887">
    <property type="entry name" value="spore_ger_x_C"/>
    <property type="match status" value="1"/>
</dbReference>
<evidence type="ECO:0000259" key="9">
    <source>
        <dbReference type="Pfam" id="PF25198"/>
    </source>
</evidence>
<dbReference type="PROSITE" id="PS51257">
    <property type="entry name" value="PROKAR_LIPOPROTEIN"/>
    <property type="match status" value="1"/>
</dbReference>
<evidence type="ECO:0000256" key="2">
    <source>
        <dbReference type="ARBA" id="ARBA00007886"/>
    </source>
</evidence>
<dbReference type="InterPro" id="IPR038501">
    <property type="entry name" value="Spore_GerAC_C_sf"/>
</dbReference>
<keyword evidence="3" id="KW-0309">Germination</keyword>
<gene>
    <name evidence="10" type="ORF">ALO_08415</name>
</gene>
<evidence type="ECO:0000259" key="8">
    <source>
        <dbReference type="Pfam" id="PF05504"/>
    </source>
</evidence>
<dbReference type="GO" id="GO:0009847">
    <property type="term" value="P:spore germination"/>
    <property type="evidence" value="ECO:0007669"/>
    <property type="project" value="InterPro"/>
</dbReference>
<dbReference type="Gene3D" id="3.30.300.210">
    <property type="entry name" value="Nutrient germinant receptor protein C, domain 3"/>
    <property type="match status" value="1"/>
</dbReference>
<keyword evidence="5" id="KW-0472">Membrane</keyword>
<sequence>MKHPGMSVGFVGIAALVILALFLGGCNSAREADDVGYIMIIGVDKGSDGKQKVTYQIAVPRWTKADTSNASGMGGGQGSSGEPWVISTIWTPGPAETRMLLNSTMSRYPLVSHINAYIFSEEVAREGLGSRISYLVRSREFRETMFLLIVRGSVEEYIKNNKPALETYVYKFYESTFLSADESGYYMRVHFHDFYTRLKNHGGSAYAAYTGLNPYTGSDKPAGAKTPEQTGPPYLPGGIPRTATSKAGEFLGLALFRGDKMVGVLNSDETRAVAILQGKLSSGFIGLADPLQPEKETVNLKFRPESQIHADLNRGVPVFHVKVLIEGEILGATSGIPYEAPEYRNKLEDQLAKLFTEQIRNMIRHTQELGTDPVGFGLYLRPKFRDTGEMAKADLNSLYQKADVQVQVTARINTGLQWRTVPPKNQ</sequence>
<evidence type="ECO:0000256" key="1">
    <source>
        <dbReference type="ARBA" id="ARBA00004635"/>
    </source>
</evidence>
<organism evidence="10 11">
    <name type="scientific">Acetonema longum DSM 6540</name>
    <dbReference type="NCBI Taxonomy" id="1009370"/>
    <lineage>
        <taxon>Bacteria</taxon>
        <taxon>Bacillati</taxon>
        <taxon>Bacillota</taxon>
        <taxon>Negativicutes</taxon>
        <taxon>Acetonemataceae</taxon>
        <taxon>Acetonema</taxon>
    </lineage>
</organism>
<comment type="caution">
    <text evidence="10">The sequence shown here is derived from an EMBL/GenBank/DDBJ whole genome shotgun (WGS) entry which is preliminary data.</text>
</comment>
<dbReference type="Pfam" id="PF05504">
    <property type="entry name" value="Spore_GerAC"/>
    <property type="match status" value="1"/>
</dbReference>